<evidence type="ECO:0000313" key="2">
    <source>
        <dbReference type="Proteomes" id="UP000194457"/>
    </source>
</evidence>
<dbReference type="NCBIfam" id="NF002994">
    <property type="entry name" value="PRK03757.1"/>
    <property type="match status" value="1"/>
</dbReference>
<gene>
    <name evidence="1" type="ORF">B9H00_06350</name>
</gene>
<accession>A0A240UNL0</accession>
<name>A0A240UNL0_9GAMM</name>
<dbReference type="Gene3D" id="2.40.128.110">
    <property type="entry name" value="Lipid/polyisoprenoid-binding, YceI-like"/>
    <property type="match status" value="1"/>
</dbReference>
<dbReference type="KEGG" id="kma:B9H00_06350"/>
<dbReference type="InterPro" id="IPR007372">
    <property type="entry name" value="Lipid/polyisoprenoid-bd_YceI"/>
</dbReference>
<dbReference type="OrthoDB" id="9811006at2"/>
<dbReference type="SUPFAM" id="SSF101874">
    <property type="entry name" value="YceI-like"/>
    <property type="match status" value="1"/>
</dbReference>
<sequence length="200" mass="21892">MKKILAAGLAAMALSPLAMAVSPNAGAAEYQIDKEGQHAFIEFRIQHLGYSWLLGQFRNFDGSFSYDPDDLTASSAEVTIHTDSLDTNHAERDKHLKSADFLNVPKFPEARFVSTGFEPKKDDADEGILKGDLTLHGVTKPVEIEVTRIGGGDDPWGGYRQGFEGETAFKLADFNIDPDNHLGPASETVHLYLSLEGVRQ</sequence>
<reference evidence="1 2" key="1">
    <citation type="submission" date="2017-05" db="EMBL/GenBank/DDBJ databases">
        <authorList>
            <person name="Song R."/>
            <person name="Chenine A.L."/>
            <person name="Ruprecht R.M."/>
        </authorList>
    </citation>
    <scope>NUCLEOTIDE SEQUENCE [LARGE SCALE GENOMIC DNA]</scope>
    <source>
        <strain evidence="1">SW32</strain>
    </source>
</reference>
<dbReference type="EMBL" id="CP021358">
    <property type="protein sequence ID" value="ART62716.1"/>
    <property type="molecule type" value="Genomic_DNA"/>
</dbReference>
<dbReference type="InterPro" id="IPR036761">
    <property type="entry name" value="TTHA0802/YceI-like_sf"/>
</dbReference>
<keyword evidence="2" id="KW-1185">Reference proteome</keyword>
<protein>
    <submittedName>
        <fullName evidence="1">Uncharacterized protein</fullName>
    </submittedName>
</protein>
<evidence type="ECO:0000313" key="1">
    <source>
        <dbReference type="EMBL" id="ART62716.1"/>
    </source>
</evidence>
<dbReference type="PANTHER" id="PTHR34406:SF1">
    <property type="entry name" value="PROTEIN YCEI"/>
    <property type="match status" value="1"/>
</dbReference>
<dbReference type="SMART" id="SM00867">
    <property type="entry name" value="YceI"/>
    <property type="match status" value="1"/>
</dbReference>
<proteinExistence type="predicted"/>
<dbReference type="PANTHER" id="PTHR34406">
    <property type="entry name" value="PROTEIN YCEI"/>
    <property type="match status" value="1"/>
</dbReference>
<dbReference type="Pfam" id="PF04264">
    <property type="entry name" value="YceI"/>
    <property type="match status" value="1"/>
</dbReference>
<organism evidence="1 2">
    <name type="scientific">Kushneria marisflavi</name>
    <dbReference type="NCBI Taxonomy" id="157779"/>
    <lineage>
        <taxon>Bacteria</taxon>
        <taxon>Pseudomonadati</taxon>
        <taxon>Pseudomonadota</taxon>
        <taxon>Gammaproteobacteria</taxon>
        <taxon>Oceanospirillales</taxon>
        <taxon>Halomonadaceae</taxon>
        <taxon>Kushneria</taxon>
    </lineage>
</organism>
<dbReference type="AlphaFoldDB" id="A0A240UNL0"/>
<dbReference type="Proteomes" id="UP000194457">
    <property type="component" value="Chromosome"/>
</dbReference>
<dbReference type="RefSeq" id="WP_086899945.1">
    <property type="nucleotide sequence ID" value="NZ_CP021358.1"/>
</dbReference>